<reference evidence="2" key="1">
    <citation type="submission" date="2020-07" db="EMBL/GenBank/DDBJ databases">
        <title>Clarias magur genome sequencing, assembly and annotation.</title>
        <authorList>
            <person name="Kushwaha B."/>
            <person name="Kumar R."/>
            <person name="Das P."/>
            <person name="Joshi C.G."/>
            <person name="Kumar D."/>
            <person name="Nagpure N.S."/>
            <person name="Pandey M."/>
            <person name="Agarwal S."/>
            <person name="Srivastava S."/>
            <person name="Singh M."/>
            <person name="Sahoo L."/>
            <person name="Jayasankar P."/>
            <person name="Meher P.K."/>
            <person name="Koringa P.G."/>
            <person name="Iquebal M.A."/>
            <person name="Das S.P."/>
            <person name="Bit A."/>
            <person name="Patnaik S."/>
            <person name="Patel N."/>
            <person name="Shah T.M."/>
            <person name="Hinsu A."/>
            <person name="Jena J.K."/>
        </authorList>
    </citation>
    <scope>NUCLEOTIDE SEQUENCE</scope>
    <source>
        <strain evidence="2">CIFAMagur01</strain>
        <tissue evidence="2">Testis</tissue>
    </source>
</reference>
<feature type="non-terminal residue" evidence="2">
    <location>
        <position position="1"/>
    </location>
</feature>
<evidence type="ECO:0000313" key="3">
    <source>
        <dbReference type="Proteomes" id="UP000727407"/>
    </source>
</evidence>
<dbReference type="GO" id="GO:0005975">
    <property type="term" value="P:carbohydrate metabolic process"/>
    <property type="evidence" value="ECO:0007669"/>
    <property type="project" value="InterPro"/>
</dbReference>
<organism evidence="2 3">
    <name type="scientific">Clarias magur</name>
    <name type="common">Asian catfish</name>
    <name type="synonym">Macropteronotus magur</name>
    <dbReference type="NCBI Taxonomy" id="1594786"/>
    <lineage>
        <taxon>Eukaryota</taxon>
        <taxon>Metazoa</taxon>
        <taxon>Chordata</taxon>
        <taxon>Craniata</taxon>
        <taxon>Vertebrata</taxon>
        <taxon>Euteleostomi</taxon>
        <taxon>Actinopterygii</taxon>
        <taxon>Neopterygii</taxon>
        <taxon>Teleostei</taxon>
        <taxon>Ostariophysi</taxon>
        <taxon>Siluriformes</taxon>
        <taxon>Clariidae</taxon>
        <taxon>Clarias</taxon>
    </lineage>
</organism>
<dbReference type="Gene3D" id="3.20.20.80">
    <property type="entry name" value="Glycosidases"/>
    <property type="match status" value="1"/>
</dbReference>
<dbReference type="GO" id="GO:0005576">
    <property type="term" value="C:extracellular region"/>
    <property type="evidence" value="ECO:0007669"/>
    <property type="project" value="TreeGrafter"/>
</dbReference>
<comment type="caution">
    <text evidence="2">The sequence shown here is derived from an EMBL/GenBank/DDBJ whole genome shotgun (WGS) entry which is preliminary data.</text>
</comment>
<dbReference type="EMBL" id="QNUK01000578">
    <property type="protein sequence ID" value="KAF5891512.1"/>
    <property type="molecule type" value="Genomic_DNA"/>
</dbReference>
<dbReference type="PROSITE" id="PS51910">
    <property type="entry name" value="GH18_2"/>
    <property type="match status" value="1"/>
</dbReference>
<dbReference type="PANTHER" id="PTHR11177">
    <property type="entry name" value="CHITINASE"/>
    <property type="match status" value="1"/>
</dbReference>
<name>A0A8J4WUJ7_CLAMG</name>
<dbReference type="Pfam" id="PF00704">
    <property type="entry name" value="Glyco_hydro_18"/>
    <property type="match status" value="1"/>
</dbReference>
<evidence type="ECO:0000259" key="1">
    <source>
        <dbReference type="PROSITE" id="PS51910"/>
    </source>
</evidence>
<dbReference type="InterPro" id="IPR017853">
    <property type="entry name" value="GH"/>
</dbReference>
<feature type="domain" description="GH18" evidence="1">
    <location>
        <begin position="1"/>
        <end position="55"/>
    </location>
</feature>
<feature type="non-terminal residue" evidence="2">
    <location>
        <position position="55"/>
    </location>
</feature>
<dbReference type="SUPFAM" id="SSF51445">
    <property type="entry name" value="(Trans)glycosidases"/>
    <property type="match status" value="1"/>
</dbReference>
<dbReference type="OrthoDB" id="76388at2759"/>
<evidence type="ECO:0000313" key="2">
    <source>
        <dbReference type="EMBL" id="KAF5891512.1"/>
    </source>
</evidence>
<protein>
    <submittedName>
        <fullName evidence="2">Acidic mammalian chitinase-like</fullName>
    </submittedName>
</protein>
<dbReference type="Proteomes" id="UP000727407">
    <property type="component" value="Unassembled WGS sequence"/>
</dbReference>
<gene>
    <name evidence="2" type="primary">chia.1</name>
    <name evidence="2" type="ORF">DAT39_018799</name>
</gene>
<dbReference type="PANTHER" id="PTHR11177:SF332">
    <property type="entry name" value="CHITINASE"/>
    <property type="match status" value="1"/>
</dbReference>
<keyword evidence="3" id="KW-1185">Reference proteome</keyword>
<sequence>FINVVATPENRKAFIRSALLFVRAYDFDGLDLAWEFPGQNGSPVEDKKRFSALIQ</sequence>
<proteinExistence type="predicted"/>
<dbReference type="InterPro" id="IPR050314">
    <property type="entry name" value="Glycosyl_Hydrlase_18"/>
</dbReference>
<dbReference type="AlphaFoldDB" id="A0A8J4WUJ7"/>
<accession>A0A8J4WUJ7</accession>
<dbReference type="InterPro" id="IPR001223">
    <property type="entry name" value="Glyco_hydro18_cat"/>
</dbReference>